<evidence type="ECO:0000313" key="2">
    <source>
        <dbReference type="Proteomes" id="UP000254134"/>
    </source>
</evidence>
<reference evidence="1 2" key="1">
    <citation type="submission" date="2018-07" db="EMBL/GenBank/DDBJ databases">
        <title>High-quality-draft genome sequence of Gaiella occulta.</title>
        <authorList>
            <person name="Severino R."/>
            <person name="Froufe H.J.C."/>
            <person name="Rainey F.A."/>
            <person name="Barroso C."/>
            <person name="Albuquerque L."/>
            <person name="Lobo-Da-Cunha A."/>
            <person name="Da Costa M.S."/>
            <person name="Egas C."/>
        </authorList>
    </citation>
    <scope>NUCLEOTIDE SEQUENCE [LARGE SCALE GENOMIC DNA]</scope>
    <source>
        <strain evidence="1 2">F2-233</strain>
    </source>
</reference>
<dbReference type="AlphaFoldDB" id="A0A7M2YUN1"/>
<keyword evidence="2" id="KW-1185">Reference proteome</keyword>
<reference evidence="2" key="2">
    <citation type="journal article" date="2019" name="MicrobiologyOpen">
        <title>High-quality draft genome sequence of Gaiella occulta isolated from a 150 meter deep mineral water borehole and comparison with the genome sequences of other deep-branching lineages of the phylum Actinobacteria.</title>
        <authorList>
            <person name="Severino R."/>
            <person name="Froufe H.J.C."/>
            <person name="Barroso C."/>
            <person name="Albuquerque L."/>
            <person name="Lobo-da-Cunha A."/>
            <person name="da Costa M.S."/>
            <person name="Egas C."/>
        </authorList>
    </citation>
    <scope>NUCLEOTIDE SEQUENCE [LARGE SCALE GENOMIC DNA]</scope>
    <source>
        <strain evidence="2">F2-233</strain>
    </source>
</reference>
<proteinExistence type="predicted"/>
<dbReference type="EMBL" id="QQZY01000018">
    <property type="protein sequence ID" value="RDI73177.1"/>
    <property type="molecule type" value="Genomic_DNA"/>
</dbReference>
<organism evidence="1 2">
    <name type="scientific">Gaiella occulta</name>
    <dbReference type="NCBI Taxonomy" id="1002870"/>
    <lineage>
        <taxon>Bacteria</taxon>
        <taxon>Bacillati</taxon>
        <taxon>Actinomycetota</taxon>
        <taxon>Thermoleophilia</taxon>
        <taxon>Gaiellales</taxon>
        <taxon>Gaiellaceae</taxon>
        <taxon>Gaiella</taxon>
    </lineage>
</organism>
<gene>
    <name evidence="1" type="ORF">Gocc_3098</name>
</gene>
<accession>A0A7M2YUN1</accession>
<name>A0A7M2YUN1_9ACTN</name>
<evidence type="ECO:0000313" key="1">
    <source>
        <dbReference type="EMBL" id="RDI73177.1"/>
    </source>
</evidence>
<sequence length="444" mass="48947">MRWIRDEINARTARAWAGGEPAEDAELTLMVETPTGVLVRRIPNAWPLPSDVTQGQAAEEAVHEAAAIWGLPDFTYRGHQIEVGQGTRELGDNLLIVGSVGVVVQVKSRTAPSDDAARERRWVKKQAGSALSQARGTIRRLRSQPVDLTNARGRTVRVDGANLRWISVVVIDHPDPPAVAPAPFDSQAPAVVILRRDWNFLFELLKSTHAVATYLERVVGDPVELGREPVRYYELAMADHQAEPDKIDPALVGPSGLTIATPLLPLAVPPEDARPHLLVRSIFEDIAITPAPDVDEGNRLAVLAELDRLPVTYRAEIGHFLEDGLAAVVDVGPEATEWRLRRFVGGLERVHLAFGVCSQFSDMHRDLFSWWVQLRHYDHAQVRGAADDLTTVGVLLSPRRDGVRAFDTTMIAVRGALDFSDEELRALREAWPNPPTTEGVETSD</sequence>
<protein>
    <submittedName>
        <fullName evidence="1">Uncharacterized protein</fullName>
    </submittedName>
</protein>
<dbReference type="Proteomes" id="UP000254134">
    <property type="component" value="Unassembled WGS sequence"/>
</dbReference>
<comment type="caution">
    <text evidence="1">The sequence shown here is derived from an EMBL/GenBank/DDBJ whole genome shotgun (WGS) entry which is preliminary data.</text>
</comment>